<dbReference type="Proteomes" id="UP000799444">
    <property type="component" value="Unassembled WGS sequence"/>
</dbReference>
<evidence type="ECO:0000313" key="2">
    <source>
        <dbReference type="Proteomes" id="UP000799444"/>
    </source>
</evidence>
<name>A0A9P4R311_9PLEO</name>
<dbReference type="EMBL" id="ML996118">
    <property type="protein sequence ID" value="KAF2737195.1"/>
    <property type="molecule type" value="Genomic_DNA"/>
</dbReference>
<evidence type="ECO:0000313" key="1">
    <source>
        <dbReference type="EMBL" id="KAF2737195.1"/>
    </source>
</evidence>
<comment type="caution">
    <text evidence="1">The sequence shown here is derived from an EMBL/GenBank/DDBJ whole genome shotgun (WGS) entry which is preliminary data.</text>
</comment>
<accession>A0A9P4R311</accession>
<organism evidence="1 2">
    <name type="scientific">Polyplosphaeria fusca</name>
    <dbReference type="NCBI Taxonomy" id="682080"/>
    <lineage>
        <taxon>Eukaryota</taxon>
        <taxon>Fungi</taxon>
        <taxon>Dikarya</taxon>
        <taxon>Ascomycota</taxon>
        <taxon>Pezizomycotina</taxon>
        <taxon>Dothideomycetes</taxon>
        <taxon>Pleosporomycetidae</taxon>
        <taxon>Pleosporales</taxon>
        <taxon>Tetraplosphaeriaceae</taxon>
        <taxon>Polyplosphaeria</taxon>
    </lineage>
</organism>
<dbReference type="AlphaFoldDB" id="A0A9P4R311"/>
<reference evidence="1" key="1">
    <citation type="journal article" date="2020" name="Stud. Mycol.">
        <title>101 Dothideomycetes genomes: a test case for predicting lifestyles and emergence of pathogens.</title>
        <authorList>
            <person name="Haridas S."/>
            <person name="Albert R."/>
            <person name="Binder M."/>
            <person name="Bloem J."/>
            <person name="Labutti K."/>
            <person name="Salamov A."/>
            <person name="Andreopoulos B."/>
            <person name="Baker S."/>
            <person name="Barry K."/>
            <person name="Bills G."/>
            <person name="Bluhm B."/>
            <person name="Cannon C."/>
            <person name="Castanera R."/>
            <person name="Culley D."/>
            <person name="Daum C."/>
            <person name="Ezra D."/>
            <person name="Gonzalez J."/>
            <person name="Henrissat B."/>
            <person name="Kuo A."/>
            <person name="Liang C."/>
            <person name="Lipzen A."/>
            <person name="Lutzoni F."/>
            <person name="Magnuson J."/>
            <person name="Mondo S."/>
            <person name="Nolan M."/>
            <person name="Ohm R."/>
            <person name="Pangilinan J."/>
            <person name="Park H.-J."/>
            <person name="Ramirez L."/>
            <person name="Alfaro M."/>
            <person name="Sun H."/>
            <person name="Tritt A."/>
            <person name="Yoshinaga Y."/>
            <person name="Zwiers L.-H."/>
            <person name="Turgeon B."/>
            <person name="Goodwin S."/>
            <person name="Spatafora J."/>
            <person name="Crous P."/>
            <person name="Grigoriev I."/>
        </authorList>
    </citation>
    <scope>NUCLEOTIDE SEQUENCE</scope>
    <source>
        <strain evidence="1">CBS 125425</strain>
    </source>
</reference>
<keyword evidence="2" id="KW-1185">Reference proteome</keyword>
<sequence length="129" mass="14292">MSWCVPLPATMLKTDSTRRLWIAVHADSAQPCTTHHYVQVAAATPPFGRRGASVHLLLHTDAVMGEHVQRESRELVWQCAGMGVTHGRQAASQSFIGSAADCLAARRNQPEWESRQFPSLPLAVPRLRR</sequence>
<proteinExistence type="predicted"/>
<protein>
    <submittedName>
        <fullName evidence="1">Uncharacterized protein</fullName>
    </submittedName>
</protein>
<gene>
    <name evidence="1" type="ORF">EJ04DRAFT_130404</name>
</gene>